<dbReference type="EMBL" id="QHHU01000016">
    <property type="protein sequence ID" value="RSM45495.1"/>
    <property type="molecule type" value="Genomic_DNA"/>
</dbReference>
<feature type="domain" description="HTH cro/C1-type" evidence="1">
    <location>
        <begin position="17"/>
        <end position="77"/>
    </location>
</feature>
<accession>A0A428WQY2</accession>
<dbReference type="PROSITE" id="PS50943">
    <property type="entry name" value="HTH_CROC1"/>
    <property type="match status" value="1"/>
</dbReference>
<evidence type="ECO:0000313" key="3">
    <source>
        <dbReference type="Proteomes" id="UP000286716"/>
    </source>
</evidence>
<comment type="caution">
    <text evidence="2">The sequence shown here is derived from an EMBL/GenBank/DDBJ whole genome shotgun (WGS) entry which is preliminary data.</text>
</comment>
<keyword evidence="3" id="KW-1185">Reference proteome</keyword>
<protein>
    <submittedName>
        <fullName evidence="2">XRE family transcriptional regulator</fullName>
    </submittedName>
</protein>
<dbReference type="SUPFAM" id="SSF47413">
    <property type="entry name" value="lambda repressor-like DNA-binding domains"/>
    <property type="match status" value="1"/>
</dbReference>
<dbReference type="Proteomes" id="UP000286716">
    <property type="component" value="Unassembled WGS sequence"/>
</dbReference>
<dbReference type="SMART" id="SM00530">
    <property type="entry name" value="HTH_XRE"/>
    <property type="match status" value="1"/>
</dbReference>
<evidence type="ECO:0000313" key="2">
    <source>
        <dbReference type="EMBL" id="RSM45495.1"/>
    </source>
</evidence>
<gene>
    <name evidence="2" type="ORF">DMA12_13610</name>
</gene>
<proteinExistence type="predicted"/>
<evidence type="ECO:0000259" key="1">
    <source>
        <dbReference type="PROSITE" id="PS50943"/>
    </source>
</evidence>
<dbReference type="Pfam" id="PF19054">
    <property type="entry name" value="DUF5753"/>
    <property type="match status" value="1"/>
</dbReference>
<dbReference type="Pfam" id="PF13560">
    <property type="entry name" value="HTH_31"/>
    <property type="match status" value="1"/>
</dbReference>
<dbReference type="GO" id="GO:0003677">
    <property type="term" value="F:DNA binding"/>
    <property type="evidence" value="ECO:0007669"/>
    <property type="project" value="InterPro"/>
</dbReference>
<name>A0A428WQY2_AMYBA</name>
<sequence>MGGNVSIVRRWQLAATVKVLRERANLTQDEAVDRLRQGEGNWSRSKLSRVENREHNLRPREVSQLLTAYGIDDPEALEALAQLAIDSRKRDWWHQYQGAVATMVQPLLSLESGLVAMRDFQNQLIHGLLQTSDYARALILSMSAEQYTAGELEQRVAARIARQQVITKTDAPDLHFILDEFVLHRIVGDTDVMYGQLRKLLAMTEKPNVTIQILPKVSGGGPGLFGPFSLLTLPDPIPDIGYFEGPPGTFYIEDRERVRSWTLRFGMLTQQALTGERSAEAIAEALEQYR</sequence>
<organism evidence="2 3">
    <name type="scientific">Amycolatopsis balhimycina DSM 5908</name>
    <dbReference type="NCBI Taxonomy" id="1081091"/>
    <lineage>
        <taxon>Bacteria</taxon>
        <taxon>Bacillati</taxon>
        <taxon>Actinomycetota</taxon>
        <taxon>Actinomycetes</taxon>
        <taxon>Pseudonocardiales</taxon>
        <taxon>Pseudonocardiaceae</taxon>
        <taxon>Amycolatopsis</taxon>
    </lineage>
</organism>
<dbReference type="InterPro" id="IPR001387">
    <property type="entry name" value="Cro/C1-type_HTH"/>
</dbReference>
<dbReference type="CDD" id="cd00093">
    <property type="entry name" value="HTH_XRE"/>
    <property type="match status" value="1"/>
</dbReference>
<dbReference type="InterPro" id="IPR043917">
    <property type="entry name" value="DUF5753"/>
</dbReference>
<dbReference type="Gene3D" id="1.10.260.40">
    <property type="entry name" value="lambda repressor-like DNA-binding domains"/>
    <property type="match status" value="1"/>
</dbReference>
<dbReference type="InterPro" id="IPR010982">
    <property type="entry name" value="Lambda_DNA-bd_dom_sf"/>
</dbReference>
<dbReference type="OrthoDB" id="4285266at2"/>
<dbReference type="AlphaFoldDB" id="A0A428WQY2"/>
<reference evidence="2 3" key="1">
    <citation type="submission" date="2018-05" db="EMBL/GenBank/DDBJ databases">
        <title>Evolution of GPA BGCs.</title>
        <authorList>
            <person name="Waglechner N."/>
            <person name="Wright G.D."/>
        </authorList>
    </citation>
    <scope>NUCLEOTIDE SEQUENCE [LARGE SCALE GENOMIC DNA]</scope>
    <source>
        <strain evidence="2 3">DSM 5908</strain>
    </source>
</reference>